<dbReference type="Pfam" id="PF00722">
    <property type="entry name" value="Glyco_hydro_16"/>
    <property type="match status" value="1"/>
</dbReference>
<dbReference type="GeneID" id="66114301"/>
<dbReference type="Proteomes" id="UP000790833">
    <property type="component" value="Unassembled WGS sequence"/>
</dbReference>
<feature type="compositionally biased region" description="Basic and acidic residues" evidence="4">
    <location>
        <begin position="42"/>
        <end position="57"/>
    </location>
</feature>
<dbReference type="InterPro" id="IPR043136">
    <property type="entry name" value="B30.2/SPRY_sf"/>
</dbReference>
<keyword evidence="8" id="KW-1185">Reference proteome</keyword>
<evidence type="ECO:0000256" key="1">
    <source>
        <dbReference type="ARBA" id="ARBA00004123"/>
    </source>
</evidence>
<dbReference type="GO" id="GO:0048188">
    <property type="term" value="C:Set1C/COMPASS complex"/>
    <property type="evidence" value="ECO:0007669"/>
    <property type="project" value="InterPro"/>
</dbReference>
<feature type="domain" description="B30.2/SPRY" evidence="5">
    <location>
        <begin position="86"/>
        <end position="270"/>
    </location>
</feature>
<dbReference type="PROSITE" id="PS50188">
    <property type="entry name" value="B302_SPRY"/>
    <property type="match status" value="1"/>
</dbReference>
<dbReference type="EMBL" id="JAHMUF010000013">
    <property type="protein sequence ID" value="KAG7193173.1"/>
    <property type="molecule type" value="Genomic_DNA"/>
</dbReference>
<evidence type="ECO:0000313" key="7">
    <source>
        <dbReference type="EMBL" id="KAG7193173.1"/>
    </source>
</evidence>
<dbReference type="InterPro" id="IPR000757">
    <property type="entry name" value="Beta-glucanase-like"/>
</dbReference>
<dbReference type="CDD" id="cd12872">
    <property type="entry name" value="SPRY_Ash2"/>
    <property type="match status" value="1"/>
</dbReference>
<dbReference type="SMART" id="SM00449">
    <property type="entry name" value="SPRY"/>
    <property type="match status" value="1"/>
</dbReference>
<dbReference type="PANTHER" id="PTHR10598">
    <property type="entry name" value="SET1/ASH2 HISTONE METHYLTRANSFERASE COMPLEX SUBUNIT ASH2"/>
    <property type="match status" value="1"/>
</dbReference>
<dbReference type="Gene3D" id="2.60.120.920">
    <property type="match status" value="1"/>
</dbReference>
<proteinExistence type="inferred from homology"/>
<dbReference type="GO" id="GO:0000976">
    <property type="term" value="F:transcription cis-regulatory region binding"/>
    <property type="evidence" value="ECO:0007669"/>
    <property type="project" value="TreeGrafter"/>
</dbReference>
<dbReference type="InterPro" id="IPR001870">
    <property type="entry name" value="B30.2/SPRY"/>
</dbReference>
<evidence type="ECO:0008006" key="9">
    <source>
        <dbReference type="Google" id="ProtNLM"/>
    </source>
</evidence>
<feature type="region of interest" description="Disordered" evidence="4">
    <location>
        <begin position="26"/>
        <end position="58"/>
    </location>
</feature>
<dbReference type="PROSITE" id="PS51762">
    <property type="entry name" value="GH16_2"/>
    <property type="match status" value="1"/>
</dbReference>
<evidence type="ECO:0000259" key="5">
    <source>
        <dbReference type="PROSITE" id="PS50188"/>
    </source>
</evidence>
<dbReference type="InterPro" id="IPR037353">
    <property type="entry name" value="ASH2"/>
</dbReference>
<comment type="similarity">
    <text evidence="3">Belongs to the cclA family.</text>
</comment>
<keyword evidence="2" id="KW-0539">Nucleus</keyword>
<evidence type="ECO:0000256" key="4">
    <source>
        <dbReference type="SAM" id="MobiDB-lite"/>
    </source>
</evidence>
<name>A0A9P7V8D1_9ASCO</name>
<dbReference type="InterPro" id="IPR013320">
    <property type="entry name" value="ConA-like_dom_sf"/>
</dbReference>
<evidence type="ECO:0000259" key="6">
    <source>
        <dbReference type="PROSITE" id="PS51762"/>
    </source>
</evidence>
<organism evidence="7 8">
    <name type="scientific">Scheffersomyces spartinae</name>
    <dbReference type="NCBI Taxonomy" id="45513"/>
    <lineage>
        <taxon>Eukaryota</taxon>
        <taxon>Fungi</taxon>
        <taxon>Dikarya</taxon>
        <taxon>Ascomycota</taxon>
        <taxon>Saccharomycotina</taxon>
        <taxon>Pichiomycetes</taxon>
        <taxon>Debaryomycetaceae</taxon>
        <taxon>Scheffersomyces</taxon>
    </lineage>
</organism>
<gene>
    <name evidence="7" type="ORF">KQ657_000927</name>
</gene>
<protein>
    <recommendedName>
        <fullName evidence="9">B30.2/SPRY domain-containing protein</fullName>
    </recommendedName>
</protein>
<accession>A0A9P7V8D1</accession>
<dbReference type="GO" id="GO:0005975">
    <property type="term" value="P:carbohydrate metabolic process"/>
    <property type="evidence" value="ECO:0007669"/>
    <property type="project" value="InterPro"/>
</dbReference>
<comment type="subcellular location">
    <subcellularLocation>
        <location evidence="1">Nucleus</location>
    </subcellularLocation>
</comment>
<sequence>MVASNIIVQPRLKPLVYTKNDLNRQSFPAPVRATTTTSPEPQAKKRSESPDGREGGRESITTASIPFYRWEDQPYNRRGYKYKPCSHNLLFPANIYSTTDLMPYQVRASYFDRSSGIMLSSDGSMVTTERGWRSARANVGIREGSYYMEFNIVRANEGKSHIRFGLSRKEASLEAPVGYDAYGYGLRDIEGMKVHLSRPREFCNELFRSGDVIGVLVTLPSLKDHKESLSQFIENLNLNNGVGDSQAPNPNKKALNKRLKKAIQIDSTRFNVHNNIVRDQIPIKYKSKLYYEQYEYTQIPEMEHLVTPMKLVGEKAIIFQQREDDDEASLENKLPKIPHSSIRVFKNGKDMGIAFQNLISFLATDDNKFQNTKQNSNPSYHNTDDGTLGYYPTMSVFQNGIVGLNAGPDFKYPPLEFEYEYKPLCERYDDHVIEEWYWDIIDEIEAEQLDELEDLQKTKLLKGENKNSRRCPYCNPRTDASCLAINPALSELILDTRYIQVLGDHFHSEGDVESSLTEEHINDVDEGDNDVQYDDLTISISNDYSSTVDLRVNQRFDNPVLVLNNYILYGKVLFELKSSSGKGVVSSAYLQSDDLDEIDILEIVGSDPFTFQSNYFVKGNTLNHERSVYHRGLLRDDFNRYSLEWTPGGVKWFVNDVLVRSVDRFTDTDFVAKHGLPSSPMVLKFSIWIGGDEVNSPGTIEWVGGLTDYSKVPFAMSVRNIRMEDYSNGVSYMYGNSEDSLWTQLHSVGGTICGRMPEPERQRLLLYIPVSERPKNLIMADAKGGQFRLVQTEEQFMSNDWEEQENNDNNDGEWNSKTYELGANSIAPGSLKLFIVLVCFYCMHLNR</sequence>
<reference evidence="7" key="1">
    <citation type="submission" date="2021-03" db="EMBL/GenBank/DDBJ databases">
        <authorList>
            <person name="Palmer J.M."/>
        </authorList>
    </citation>
    <scope>NUCLEOTIDE SEQUENCE</scope>
    <source>
        <strain evidence="7">ARV_011</strain>
    </source>
</reference>
<dbReference type="AlphaFoldDB" id="A0A9P7V8D1"/>
<dbReference type="GO" id="GO:0031505">
    <property type="term" value="P:fungal-type cell wall organization"/>
    <property type="evidence" value="ECO:0007669"/>
    <property type="project" value="UniProtKB-ARBA"/>
</dbReference>
<feature type="domain" description="GH16" evidence="6">
    <location>
        <begin position="524"/>
        <end position="718"/>
    </location>
</feature>
<evidence type="ECO:0000256" key="3">
    <source>
        <dbReference type="ARBA" id="ARBA00038149"/>
    </source>
</evidence>
<dbReference type="SUPFAM" id="SSF49899">
    <property type="entry name" value="Concanavalin A-like lectins/glucanases"/>
    <property type="match status" value="2"/>
</dbReference>
<evidence type="ECO:0000256" key="2">
    <source>
        <dbReference type="ARBA" id="ARBA00023242"/>
    </source>
</evidence>
<dbReference type="PANTHER" id="PTHR10598:SF0">
    <property type="entry name" value="SET1_ASH2 HISTONE METHYLTRANSFERASE COMPLEX SUBUNIT ASH2"/>
    <property type="match status" value="1"/>
</dbReference>
<dbReference type="Gene3D" id="2.60.120.200">
    <property type="match status" value="1"/>
</dbReference>
<dbReference type="OrthoDB" id="10266026at2759"/>
<evidence type="ECO:0000313" key="8">
    <source>
        <dbReference type="Proteomes" id="UP000790833"/>
    </source>
</evidence>
<comment type="caution">
    <text evidence="7">The sequence shown here is derived from an EMBL/GenBank/DDBJ whole genome shotgun (WGS) entry which is preliminary data.</text>
</comment>
<dbReference type="RefSeq" id="XP_043048721.1">
    <property type="nucleotide sequence ID" value="XM_043191749.1"/>
</dbReference>
<dbReference type="GO" id="GO:0004553">
    <property type="term" value="F:hydrolase activity, hydrolyzing O-glycosyl compounds"/>
    <property type="evidence" value="ECO:0007669"/>
    <property type="project" value="InterPro"/>
</dbReference>
<dbReference type="InterPro" id="IPR003877">
    <property type="entry name" value="SPRY_dom"/>
</dbReference>